<proteinExistence type="predicted"/>
<feature type="transmembrane region" description="Helical" evidence="2">
    <location>
        <begin position="25"/>
        <end position="52"/>
    </location>
</feature>
<keyword evidence="2" id="KW-1133">Transmembrane helix</keyword>
<accession>A0AAV4C8L3</accession>
<evidence type="ECO:0000256" key="1">
    <source>
        <dbReference type="SAM" id="MobiDB-lite"/>
    </source>
</evidence>
<comment type="caution">
    <text evidence="3">The sequence shown here is derived from an EMBL/GenBank/DDBJ whole genome shotgun (WGS) entry which is preliminary data.</text>
</comment>
<feature type="compositionally biased region" description="Polar residues" evidence="1">
    <location>
        <begin position="100"/>
        <end position="113"/>
    </location>
</feature>
<keyword evidence="4" id="KW-1185">Reference proteome</keyword>
<gene>
    <name evidence="3" type="ORF">PoB_005384800</name>
</gene>
<name>A0AAV4C8L3_9GAST</name>
<organism evidence="3 4">
    <name type="scientific">Plakobranchus ocellatus</name>
    <dbReference type="NCBI Taxonomy" id="259542"/>
    <lineage>
        <taxon>Eukaryota</taxon>
        <taxon>Metazoa</taxon>
        <taxon>Spiralia</taxon>
        <taxon>Lophotrochozoa</taxon>
        <taxon>Mollusca</taxon>
        <taxon>Gastropoda</taxon>
        <taxon>Heterobranchia</taxon>
        <taxon>Euthyneura</taxon>
        <taxon>Panpulmonata</taxon>
        <taxon>Sacoglossa</taxon>
        <taxon>Placobranchoidea</taxon>
        <taxon>Plakobranchidae</taxon>
        <taxon>Plakobranchus</taxon>
    </lineage>
</organism>
<evidence type="ECO:0000313" key="3">
    <source>
        <dbReference type="EMBL" id="GFO27343.1"/>
    </source>
</evidence>
<sequence length="155" mass="16405">MVHLSTFSEVGGIEVGGGASSDGGVLVVAVVAVAVIAAVAIITAVIVGILYWRRRNVYNTHNGIQRHNSQGDNGSNTYVTDFDHYDRPSDLVGSNGPYERSSSSTGSARHLDNTYNDNRGAAIGHGKDRKADFSSFCAFSRPLLQFISSAAVATE</sequence>
<feature type="region of interest" description="Disordered" evidence="1">
    <location>
        <begin position="93"/>
        <end position="113"/>
    </location>
</feature>
<protein>
    <submittedName>
        <fullName evidence="3">Uncharacterized protein</fullName>
    </submittedName>
</protein>
<dbReference type="AlphaFoldDB" id="A0AAV4C8L3"/>
<dbReference type="EMBL" id="BLXT01005909">
    <property type="protein sequence ID" value="GFO27343.1"/>
    <property type="molecule type" value="Genomic_DNA"/>
</dbReference>
<evidence type="ECO:0000256" key="2">
    <source>
        <dbReference type="SAM" id="Phobius"/>
    </source>
</evidence>
<evidence type="ECO:0000313" key="4">
    <source>
        <dbReference type="Proteomes" id="UP000735302"/>
    </source>
</evidence>
<keyword evidence="2" id="KW-0472">Membrane</keyword>
<dbReference type="Proteomes" id="UP000735302">
    <property type="component" value="Unassembled WGS sequence"/>
</dbReference>
<keyword evidence="2" id="KW-0812">Transmembrane</keyword>
<reference evidence="3 4" key="1">
    <citation type="journal article" date="2021" name="Elife">
        <title>Chloroplast acquisition without the gene transfer in kleptoplastic sea slugs, Plakobranchus ocellatus.</title>
        <authorList>
            <person name="Maeda T."/>
            <person name="Takahashi S."/>
            <person name="Yoshida T."/>
            <person name="Shimamura S."/>
            <person name="Takaki Y."/>
            <person name="Nagai Y."/>
            <person name="Toyoda A."/>
            <person name="Suzuki Y."/>
            <person name="Arimoto A."/>
            <person name="Ishii H."/>
            <person name="Satoh N."/>
            <person name="Nishiyama T."/>
            <person name="Hasebe M."/>
            <person name="Maruyama T."/>
            <person name="Minagawa J."/>
            <person name="Obokata J."/>
            <person name="Shigenobu S."/>
        </authorList>
    </citation>
    <scope>NUCLEOTIDE SEQUENCE [LARGE SCALE GENOMIC DNA]</scope>
</reference>